<keyword evidence="2 6" id="KW-0547">Nucleotide-binding</keyword>
<gene>
    <name evidence="9" type="ORF">TRFO_14996</name>
</gene>
<dbReference type="AlphaFoldDB" id="A0A1J4KY14"/>
<evidence type="ECO:0000256" key="6">
    <source>
        <dbReference type="PROSITE-ProRule" id="PRU10141"/>
    </source>
</evidence>
<reference evidence="9" key="1">
    <citation type="submission" date="2016-10" db="EMBL/GenBank/DDBJ databases">
        <authorList>
            <person name="Benchimol M."/>
            <person name="Almeida L.G."/>
            <person name="Vasconcelos A.T."/>
            <person name="Perreira-Neves A."/>
            <person name="Rosa I.A."/>
            <person name="Tasca T."/>
            <person name="Bogo M.R."/>
            <person name="de Souza W."/>
        </authorList>
    </citation>
    <scope>NUCLEOTIDE SEQUENCE [LARGE SCALE GENOMIC DNA]</scope>
    <source>
        <strain evidence="9">K</strain>
    </source>
</reference>
<dbReference type="InterPro" id="IPR011009">
    <property type="entry name" value="Kinase-like_dom_sf"/>
</dbReference>
<evidence type="ECO:0000256" key="1">
    <source>
        <dbReference type="ARBA" id="ARBA00012513"/>
    </source>
</evidence>
<protein>
    <recommendedName>
        <fullName evidence="1">non-specific serine/threonine protein kinase</fullName>
        <ecNumber evidence="1">2.7.11.1</ecNumber>
    </recommendedName>
</protein>
<keyword evidence="10" id="KW-1185">Reference proteome</keyword>
<comment type="caution">
    <text evidence="9">The sequence shown here is derived from an EMBL/GenBank/DDBJ whole genome shotgun (WGS) entry which is preliminary data.</text>
</comment>
<accession>A0A1J4KY14</accession>
<feature type="domain" description="Protein kinase" evidence="8">
    <location>
        <begin position="7"/>
        <end position="259"/>
    </location>
</feature>
<keyword evidence="3 6" id="KW-0067">ATP-binding</keyword>
<dbReference type="GO" id="GO:0005737">
    <property type="term" value="C:cytoplasm"/>
    <property type="evidence" value="ECO:0007669"/>
    <property type="project" value="TreeGrafter"/>
</dbReference>
<dbReference type="InterPro" id="IPR008271">
    <property type="entry name" value="Ser/Thr_kinase_AS"/>
</dbReference>
<dbReference type="Pfam" id="PF00069">
    <property type="entry name" value="Pkinase"/>
    <property type="match status" value="1"/>
</dbReference>
<dbReference type="SMART" id="SM00220">
    <property type="entry name" value="S_TKc"/>
    <property type="match status" value="1"/>
</dbReference>
<dbReference type="GO" id="GO:0035556">
    <property type="term" value="P:intracellular signal transduction"/>
    <property type="evidence" value="ECO:0007669"/>
    <property type="project" value="TreeGrafter"/>
</dbReference>
<dbReference type="InterPro" id="IPR000719">
    <property type="entry name" value="Prot_kinase_dom"/>
</dbReference>
<keyword evidence="7" id="KW-0723">Serine/threonine-protein kinase</keyword>
<dbReference type="FunFam" id="3.30.200.20:FF:000042">
    <property type="entry name" value="Aurora kinase A"/>
    <property type="match status" value="1"/>
</dbReference>
<dbReference type="RefSeq" id="XP_068367724.1">
    <property type="nucleotide sequence ID" value="XM_068498139.1"/>
</dbReference>
<evidence type="ECO:0000256" key="7">
    <source>
        <dbReference type="RuleBase" id="RU000304"/>
    </source>
</evidence>
<dbReference type="PROSITE" id="PS00107">
    <property type="entry name" value="PROTEIN_KINASE_ATP"/>
    <property type="match status" value="1"/>
</dbReference>
<dbReference type="CDD" id="cd14003">
    <property type="entry name" value="STKc_AMPK-like"/>
    <property type="match status" value="1"/>
</dbReference>
<dbReference type="GeneID" id="94832843"/>
<evidence type="ECO:0000256" key="5">
    <source>
        <dbReference type="ARBA" id="ARBA00048679"/>
    </source>
</evidence>
<sequence>MNPLEQYSMKVTLGEGGFAEVFLAIHRETGTAVAIKIIPANDPNDPDHKKMVEREIDILSNTEHPCIYKLFDFIRTEDKYYLIFEYLDNGKLLDFVNINGRLFEKTARRFFTQLISALSYLHKKSIAHRDIKAENVLLDRNFNLRLIDFGLSNYFNPDFPIMRTICGCQAYAPPEMLREQPYTPSADVWSSGILLYAICAGYLPFSDPSIPRLIDKVINEDPVYPNFFSTELCDLLHKMLDKNPIQRISISEIMNHPWVTAGGEPPDFSDLTNCNELNPIVLDQLRIYNLNESKIVLKNEKIHFVDRPNSETVAYRILKRLNDTELLDQKYKAPYEHLPNNFSVLTHMSNQSKYVSPTRRVLYKSRSKATALQRKHAAKSVYAKGPLKLGYV</sequence>
<comment type="catalytic activity">
    <reaction evidence="5">
        <text>L-seryl-[protein] + ATP = O-phospho-L-seryl-[protein] + ADP + H(+)</text>
        <dbReference type="Rhea" id="RHEA:17989"/>
        <dbReference type="Rhea" id="RHEA-COMP:9863"/>
        <dbReference type="Rhea" id="RHEA-COMP:11604"/>
        <dbReference type="ChEBI" id="CHEBI:15378"/>
        <dbReference type="ChEBI" id="CHEBI:29999"/>
        <dbReference type="ChEBI" id="CHEBI:30616"/>
        <dbReference type="ChEBI" id="CHEBI:83421"/>
        <dbReference type="ChEBI" id="CHEBI:456216"/>
        <dbReference type="EC" id="2.7.11.1"/>
    </reaction>
</comment>
<dbReference type="Gene3D" id="1.10.510.10">
    <property type="entry name" value="Transferase(Phosphotransferase) domain 1"/>
    <property type="match status" value="1"/>
</dbReference>
<dbReference type="FunFam" id="1.10.510.10:FF:000592">
    <property type="entry name" value="CAMK family protein kinase"/>
    <property type="match status" value="1"/>
</dbReference>
<comment type="catalytic activity">
    <reaction evidence="4">
        <text>L-threonyl-[protein] + ATP = O-phospho-L-threonyl-[protein] + ADP + H(+)</text>
        <dbReference type="Rhea" id="RHEA:46608"/>
        <dbReference type="Rhea" id="RHEA-COMP:11060"/>
        <dbReference type="Rhea" id="RHEA-COMP:11605"/>
        <dbReference type="ChEBI" id="CHEBI:15378"/>
        <dbReference type="ChEBI" id="CHEBI:30013"/>
        <dbReference type="ChEBI" id="CHEBI:30616"/>
        <dbReference type="ChEBI" id="CHEBI:61977"/>
        <dbReference type="ChEBI" id="CHEBI:456216"/>
        <dbReference type="EC" id="2.7.11.1"/>
    </reaction>
</comment>
<feature type="binding site" evidence="6">
    <location>
        <position position="36"/>
    </location>
    <ligand>
        <name>ATP</name>
        <dbReference type="ChEBI" id="CHEBI:30616"/>
    </ligand>
</feature>
<keyword evidence="9" id="KW-0418">Kinase</keyword>
<evidence type="ECO:0000259" key="8">
    <source>
        <dbReference type="PROSITE" id="PS50011"/>
    </source>
</evidence>
<dbReference type="InterPro" id="IPR017441">
    <property type="entry name" value="Protein_kinase_ATP_BS"/>
</dbReference>
<organism evidence="9 10">
    <name type="scientific">Tritrichomonas foetus</name>
    <dbReference type="NCBI Taxonomy" id="1144522"/>
    <lineage>
        <taxon>Eukaryota</taxon>
        <taxon>Metamonada</taxon>
        <taxon>Parabasalia</taxon>
        <taxon>Tritrichomonadida</taxon>
        <taxon>Tritrichomonadidae</taxon>
        <taxon>Tritrichomonas</taxon>
    </lineage>
</organism>
<dbReference type="EMBL" id="MLAK01000344">
    <property type="protein sequence ID" value="OHT14588.1"/>
    <property type="molecule type" value="Genomic_DNA"/>
</dbReference>
<evidence type="ECO:0000256" key="2">
    <source>
        <dbReference type="ARBA" id="ARBA00022741"/>
    </source>
</evidence>
<dbReference type="PROSITE" id="PS00108">
    <property type="entry name" value="PROTEIN_KINASE_ST"/>
    <property type="match status" value="1"/>
</dbReference>
<dbReference type="PANTHER" id="PTHR24346">
    <property type="entry name" value="MAP/MICROTUBULE AFFINITY-REGULATING KINASE"/>
    <property type="match status" value="1"/>
</dbReference>
<dbReference type="OrthoDB" id="193931at2759"/>
<name>A0A1J4KY14_9EUKA</name>
<evidence type="ECO:0000256" key="3">
    <source>
        <dbReference type="ARBA" id="ARBA00022840"/>
    </source>
</evidence>
<dbReference type="PANTHER" id="PTHR24346:SF75">
    <property type="entry name" value="AURORA KINASE"/>
    <property type="match status" value="1"/>
</dbReference>
<dbReference type="Proteomes" id="UP000179807">
    <property type="component" value="Unassembled WGS sequence"/>
</dbReference>
<dbReference type="SUPFAM" id="SSF56112">
    <property type="entry name" value="Protein kinase-like (PK-like)"/>
    <property type="match status" value="1"/>
</dbReference>
<evidence type="ECO:0000256" key="4">
    <source>
        <dbReference type="ARBA" id="ARBA00047899"/>
    </source>
</evidence>
<dbReference type="GO" id="GO:0005524">
    <property type="term" value="F:ATP binding"/>
    <property type="evidence" value="ECO:0007669"/>
    <property type="project" value="UniProtKB-UniRule"/>
</dbReference>
<dbReference type="GO" id="GO:0004674">
    <property type="term" value="F:protein serine/threonine kinase activity"/>
    <property type="evidence" value="ECO:0007669"/>
    <property type="project" value="UniProtKB-KW"/>
</dbReference>
<proteinExistence type="inferred from homology"/>
<keyword evidence="9" id="KW-0808">Transferase</keyword>
<evidence type="ECO:0000313" key="9">
    <source>
        <dbReference type="EMBL" id="OHT14588.1"/>
    </source>
</evidence>
<comment type="similarity">
    <text evidence="7">Belongs to the protein kinase superfamily.</text>
</comment>
<dbReference type="EC" id="2.7.11.1" evidence="1"/>
<dbReference type="PROSITE" id="PS50011">
    <property type="entry name" value="PROTEIN_KINASE_DOM"/>
    <property type="match status" value="1"/>
</dbReference>
<evidence type="ECO:0000313" key="10">
    <source>
        <dbReference type="Proteomes" id="UP000179807"/>
    </source>
</evidence>
<dbReference type="VEuPathDB" id="TrichDB:TRFO_14996"/>